<dbReference type="KEGG" id="dbk:DGMP_19820"/>
<evidence type="ECO:0008006" key="5">
    <source>
        <dbReference type="Google" id="ProtNLM"/>
    </source>
</evidence>
<dbReference type="Pfam" id="PF14332">
    <property type="entry name" value="DUF4388"/>
    <property type="match status" value="1"/>
</dbReference>
<dbReference type="AlphaFoldDB" id="A0A8D5FN56"/>
<accession>A0A8D5FN56</accession>
<gene>
    <name evidence="3" type="ORF">DGMP_19820</name>
</gene>
<evidence type="ECO:0000313" key="4">
    <source>
        <dbReference type="Proteomes" id="UP000826725"/>
    </source>
</evidence>
<dbReference type="RefSeq" id="WP_228857311.1">
    <property type="nucleotide sequence ID" value="NZ_AP024086.1"/>
</dbReference>
<protein>
    <recommendedName>
        <fullName evidence="5">DUF4388 domain-containing protein</fullName>
    </recommendedName>
</protein>
<sequence>MTQDYKPLKDIVDEIGRLHRSRVTGTLFVATGENKSAQILFEDGEITSIYFFNRHGREALEKMSTIKVGRYRFQEGFTPVRKRVDLPDTAVIIEKLEKICGEESSFKTVQSPGPGGEISEEDKSVLEKCLVEYIGPMAAIVCEDYFHGEMELQDIVEKLALEIPSPQQAIKFREEVLKKLG</sequence>
<feature type="domain" description="PatA-like N-terminal" evidence="1">
    <location>
        <begin position="18"/>
        <end position="96"/>
    </location>
</feature>
<evidence type="ECO:0000259" key="2">
    <source>
        <dbReference type="Pfam" id="PF26309"/>
    </source>
</evidence>
<name>A0A8D5FN56_9BACT</name>
<dbReference type="Proteomes" id="UP000826725">
    <property type="component" value="Chromosome"/>
</dbReference>
<proteinExistence type="predicted"/>
<reference evidence="3" key="1">
    <citation type="submission" date="2020-09" db="EMBL/GenBank/DDBJ databases">
        <title>Desulfogranum mesoprofundum gen. nov., sp. nov., a novel mesophilic, sulfate-reducing chemolithoautotroph isolated from a deep-sea hydrothermal vent chimney in the Suiyo Seamount.</title>
        <authorList>
            <person name="Hashimoto Y."/>
            <person name="Nakagawa S."/>
        </authorList>
    </citation>
    <scope>NUCLEOTIDE SEQUENCE</scope>
    <source>
        <strain evidence="3">KT2</strain>
    </source>
</reference>
<dbReference type="Pfam" id="PF26309">
    <property type="entry name" value="DUF8082"/>
    <property type="match status" value="1"/>
</dbReference>
<evidence type="ECO:0000313" key="3">
    <source>
        <dbReference type="EMBL" id="BCL61289.1"/>
    </source>
</evidence>
<feature type="domain" description="DUF8082" evidence="2">
    <location>
        <begin position="124"/>
        <end position="180"/>
    </location>
</feature>
<dbReference type="EMBL" id="AP024086">
    <property type="protein sequence ID" value="BCL61289.1"/>
    <property type="molecule type" value="Genomic_DNA"/>
</dbReference>
<organism evidence="3 4">
    <name type="scientific">Desulfomarina profundi</name>
    <dbReference type="NCBI Taxonomy" id="2772557"/>
    <lineage>
        <taxon>Bacteria</taxon>
        <taxon>Pseudomonadati</taxon>
        <taxon>Thermodesulfobacteriota</taxon>
        <taxon>Desulfobulbia</taxon>
        <taxon>Desulfobulbales</taxon>
        <taxon>Desulfobulbaceae</taxon>
        <taxon>Desulfomarina</taxon>
    </lineage>
</organism>
<dbReference type="InterPro" id="IPR058395">
    <property type="entry name" value="DUF8082"/>
</dbReference>
<evidence type="ECO:0000259" key="1">
    <source>
        <dbReference type="Pfam" id="PF14332"/>
    </source>
</evidence>
<dbReference type="InterPro" id="IPR025497">
    <property type="entry name" value="PatA-like_N"/>
</dbReference>
<keyword evidence="4" id="KW-1185">Reference proteome</keyword>